<protein>
    <submittedName>
        <fullName evidence="3">Uncharacterized protein</fullName>
    </submittedName>
</protein>
<feature type="compositionally biased region" description="Basic and acidic residues" evidence="1">
    <location>
        <begin position="531"/>
        <end position="544"/>
    </location>
</feature>
<evidence type="ECO:0000256" key="1">
    <source>
        <dbReference type="SAM" id="MobiDB-lite"/>
    </source>
</evidence>
<evidence type="ECO:0000313" key="3">
    <source>
        <dbReference type="EMBL" id="KAF2729630.1"/>
    </source>
</evidence>
<feature type="transmembrane region" description="Helical" evidence="2">
    <location>
        <begin position="35"/>
        <end position="60"/>
    </location>
</feature>
<organism evidence="3 4">
    <name type="scientific">Polyplosphaeria fusca</name>
    <dbReference type="NCBI Taxonomy" id="682080"/>
    <lineage>
        <taxon>Eukaryota</taxon>
        <taxon>Fungi</taxon>
        <taxon>Dikarya</taxon>
        <taxon>Ascomycota</taxon>
        <taxon>Pezizomycotina</taxon>
        <taxon>Dothideomycetes</taxon>
        <taxon>Pleosporomycetidae</taxon>
        <taxon>Pleosporales</taxon>
        <taxon>Tetraplosphaeriaceae</taxon>
        <taxon>Polyplosphaeria</taxon>
    </lineage>
</organism>
<keyword evidence="2" id="KW-1133">Transmembrane helix</keyword>
<feature type="region of interest" description="Disordered" evidence="1">
    <location>
        <begin position="528"/>
        <end position="563"/>
    </location>
</feature>
<evidence type="ECO:0000313" key="4">
    <source>
        <dbReference type="Proteomes" id="UP000799444"/>
    </source>
</evidence>
<dbReference type="OrthoDB" id="3540210at2759"/>
<accession>A0A9P4UYW7</accession>
<keyword evidence="2" id="KW-0812">Transmembrane</keyword>
<keyword evidence="4" id="KW-1185">Reference proteome</keyword>
<dbReference type="EMBL" id="ML996239">
    <property type="protein sequence ID" value="KAF2729630.1"/>
    <property type="molecule type" value="Genomic_DNA"/>
</dbReference>
<name>A0A9P4UYW7_9PLEO</name>
<feature type="transmembrane region" description="Helical" evidence="2">
    <location>
        <begin position="429"/>
        <end position="453"/>
    </location>
</feature>
<dbReference type="Proteomes" id="UP000799444">
    <property type="component" value="Unassembled WGS sequence"/>
</dbReference>
<gene>
    <name evidence="3" type="ORF">EJ04DRAFT_588412</name>
</gene>
<reference evidence="3" key="1">
    <citation type="journal article" date="2020" name="Stud. Mycol.">
        <title>101 Dothideomycetes genomes: a test case for predicting lifestyles and emergence of pathogens.</title>
        <authorList>
            <person name="Haridas S."/>
            <person name="Albert R."/>
            <person name="Binder M."/>
            <person name="Bloem J."/>
            <person name="Labutti K."/>
            <person name="Salamov A."/>
            <person name="Andreopoulos B."/>
            <person name="Baker S."/>
            <person name="Barry K."/>
            <person name="Bills G."/>
            <person name="Bluhm B."/>
            <person name="Cannon C."/>
            <person name="Castanera R."/>
            <person name="Culley D."/>
            <person name="Daum C."/>
            <person name="Ezra D."/>
            <person name="Gonzalez J."/>
            <person name="Henrissat B."/>
            <person name="Kuo A."/>
            <person name="Liang C."/>
            <person name="Lipzen A."/>
            <person name="Lutzoni F."/>
            <person name="Magnuson J."/>
            <person name="Mondo S."/>
            <person name="Nolan M."/>
            <person name="Ohm R."/>
            <person name="Pangilinan J."/>
            <person name="Park H.-J."/>
            <person name="Ramirez L."/>
            <person name="Alfaro M."/>
            <person name="Sun H."/>
            <person name="Tritt A."/>
            <person name="Yoshinaga Y."/>
            <person name="Zwiers L.-H."/>
            <person name="Turgeon B."/>
            <person name="Goodwin S."/>
            <person name="Spatafora J."/>
            <person name="Crous P."/>
            <person name="Grigoriev I."/>
        </authorList>
    </citation>
    <scope>NUCLEOTIDE SEQUENCE</scope>
    <source>
        <strain evidence="3">CBS 125425</strain>
    </source>
</reference>
<sequence length="563" mass="62618">MSELNSRYVKHGYWLNHDKGSVMGKTITTDARSGILTTAVVAVITSLAMAHLWHLITLGYHQFRADGRPHDGLFRQQQSLLRTLPAPSTLLADYVKLWFAWRRTTHKAFARSMFPTIAATSFAAASLAVSIFSSYVVSTNSLEVLPASCPFSEGICASPAIAFDSGLLNLNDMFGINLPDSDSVFYRRRTTCSVLSRDGYTHVAKPSQAFAETLGRPMLPDEEYIFYRYSMDDDDDFSFWQSLALANISNKYANTAGNFYAFNYNATSGPRLIPELRKEDADVMLRFNMNNAVHYRHPVDDPMFAAHREFKITMTTGVNVTVYLSDFPGSVLGCALQFQYCYATSSGGRVCNDLGGLPESDPLEGILAKANSASAWASLQIYIADYAIGPTVRDPVSSNFTAPPATDGEKTLCSAMKMRKQGGFANINVFGLAFTITISGVIVLMDLVLIRVIQFYRTRSKAPTPRLDRWNQDNVYQMSRRAYDSSGFGTWIKLSEEIPITTHPIELPELPHDSTHIVEKNEIVLRVQSSSDRKDAAPEHHEKISLQTVSSVEKQQENPPSPR</sequence>
<proteinExistence type="predicted"/>
<feature type="transmembrane region" description="Helical" evidence="2">
    <location>
        <begin position="113"/>
        <end position="137"/>
    </location>
</feature>
<evidence type="ECO:0000256" key="2">
    <source>
        <dbReference type="SAM" id="Phobius"/>
    </source>
</evidence>
<keyword evidence="2" id="KW-0472">Membrane</keyword>
<dbReference type="AlphaFoldDB" id="A0A9P4UYW7"/>
<comment type="caution">
    <text evidence="3">The sequence shown here is derived from an EMBL/GenBank/DDBJ whole genome shotgun (WGS) entry which is preliminary data.</text>
</comment>